<feature type="region of interest" description="Disordered" evidence="4">
    <location>
        <begin position="557"/>
        <end position="601"/>
    </location>
</feature>
<keyword evidence="7" id="KW-1185">Reference proteome</keyword>
<dbReference type="Proteomes" id="UP001480595">
    <property type="component" value="Unassembled WGS sequence"/>
</dbReference>
<evidence type="ECO:0000256" key="4">
    <source>
        <dbReference type="SAM" id="MobiDB-lite"/>
    </source>
</evidence>
<dbReference type="SUPFAM" id="SSF52743">
    <property type="entry name" value="Subtilisin-like"/>
    <property type="match status" value="1"/>
</dbReference>
<evidence type="ECO:0000259" key="5">
    <source>
        <dbReference type="Pfam" id="PF00082"/>
    </source>
</evidence>
<name>A0ABR1X7H8_9PEZI</name>
<keyword evidence="2" id="KW-0378">Hydrolase</keyword>
<evidence type="ECO:0000313" key="7">
    <source>
        <dbReference type="Proteomes" id="UP001480595"/>
    </source>
</evidence>
<feature type="region of interest" description="Disordered" evidence="4">
    <location>
        <begin position="639"/>
        <end position="711"/>
    </location>
</feature>
<dbReference type="InterPro" id="IPR036852">
    <property type="entry name" value="Peptidase_S8/S53_dom_sf"/>
</dbReference>
<dbReference type="Gene3D" id="3.40.50.200">
    <property type="entry name" value="Peptidase S8/S53 domain"/>
    <property type="match status" value="1"/>
</dbReference>
<dbReference type="PROSITE" id="PS00138">
    <property type="entry name" value="SUBTILASE_SER"/>
    <property type="match status" value="1"/>
</dbReference>
<evidence type="ECO:0000313" key="6">
    <source>
        <dbReference type="EMBL" id="KAK8091312.1"/>
    </source>
</evidence>
<evidence type="ECO:0000256" key="2">
    <source>
        <dbReference type="ARBA" id="ARBA00022801"/>
    </source>
</evidence>
<accession>A0ABR1X7H8</accession>
<organism evidence="6 7">
    <name type="scientific">Apiospora phragmitis</name>
    <dbReference type="NCBI Taxonomy" id="2905665"/>
    <lineage>
        <taxon>Eukaryota</taxon>
        <taxon>Fungi</taxon>
        <taxon>Dikarya</taxon>
        <taxon>Ascomycota</taxon>
        <taxon>Pezizomycotina</taxon>
        <taxon>Sordariomycetes</taxon>
        <taxon>Xylariomycetidae</taxon>
        <taxon>Amphisphaeriales</taxon>
        <taxon>Apiosporaceae</taxon>
        <taxon>Apiospora</taxon>
    </lineage>
</organism>
<feature type="region of interest" description="Disordered" evidence="4">
    <location>
        <begin position="132"/>
        <end position="154"/>
    </location>
</feature>
<proteinExistence type="predicted"/>
<feature type="compositionally biased region" description="Polar residues" evidence="4">
    <location>
        <begin position="657"/>
        <end position="667"/>
    </location>
</feature>
<dbReference type="Pfam" id="PF00082">
    <property type="entry name" value="Peptidase_S8"/>
    <property type="match status" value="1"/>
</dbReference>
<comment type="caution">
    <text evidence="6">The sequence shown here is derived from an EMBL/GenBank/DDBJ whole genome shotgun (WGS) entry which is preliminary data.</text>
</comment>
<dbReference type="InterPro" id="IPR023828">
    <property type="entry name" value="Peptidase_S8_Ser-AS"/>
</dbReference>
<sequence>MGRDHKVTYSDARSTNCKTQTADLCEITTSVNVVSGTTSRSTKTGDCAPIVGCSANVCFNDAVVYPKDPTNVGEIPDLLTNYTGKYQTLEAAGATGLYWVPALDLETYALLMESPDVDGVDYYEESNYNNPLPNPRDRDFHPSGSIVTGNSSGLPGHLVSRNQKYTWSTFWETAVNSLPKKMAMCDPDSNSCYYDEDTNTPYYRYWWDDVGGFDAQLSRGWTVYVLDMPDGFWTTHDRAEFSYIQNDMTLNGPPTPMGAPSPGEQMHNSGIIAHINGKLLGTCKFCRVVWCKNNDFSNWPSNIPRWKELAELYMIYRDVMANDGILANKAVVNMSFGFNILANAKAELKAYHAAGVVLVVSAGNDAREQGKEIYEYPAKFAKPRKGEGWLKNLIVVGATDQSGLDTDWGNTASYITTFAPGENVGILVNPAQGANDQYRFDVGTSYSAPRVAGIAAYLRSLPGPFHEPLKDPKNVKKMISFLAHRYDIMQHDRTIPKVNARKRRPVAWNGQVTLWDNTAAATGSHNCLKDWTTRAVWDTIHACDGLDPNMDNIGNGESVRSCSRNQEGAAAGPSSMLQREDDPSGGADDEGTCPLDPMDPSVQALTFSSASVAQPTCTAAGGCGGTMCSGYYCAASPTGPPPDHQDPQDPNNGKPVPSTTVTRSWSTEPAAPTALTSWSTDLSPTSSTSSTDTSTTTTDDNNPPPTSTPECNTDQCKLDNGNACYCDADGSCSTDSPDCCATATCPLCFCSDTSCNDSSPECCPNNCAWSWTGGGGGGNKKMGTSRLLSDRLAALANASSGAAYYGLWSHTNDSSGSRHVAGYDGRRKPDSVCTETPAWSSSPLDNNNKPEAAGLRTWYAGLTVFNDTCSYLAGVANYSSVAVGAKVGALTCSRWATADCYRANHTDVHDCGTGKVAEELVCQW</sequence>
<dbReference type="RefSeq" id="XP_066722858.1">
    <property type="nucleotide sequence ID" value="XM_066852226.1"/>
</dbReference>
<feature type="domain" description="Peptidase S8/S53" evidence="5">
    <location>
        <begin position="327"/>
        <end position="460"/>
    </location>
</feature>
<evidence type="ECO:0000256" key="3">
    <source>
        <dbReference type="ARBA" id="ARBA00022825"/>
    </source>
</evidence>
<feature type="compositionally biased region" description="Low complexity" evidence="4">
    <location>
        <begin position="675"/>
        <end position="701"/>
    </location>
</feature>
<protein>
    <submittedName>
        <fullName evidence="6">Bcser1</fullName>
    </submittedName>
</protein>
<keyword evidence="3" id="KW-0720">Serine protease</keyword>
<gene>
    <name evidence="6" type="ORF">PG994_000817</name>
</gene>
<keyword evidence="1" id="KW-0645">Protease</keyword>
<dbReference type="CDD" id="cd00306">
    <property type="entry name" value="Peptidases_S8_S53"/>
    <property type="match status" value="1"/>
</dbReference>
<reference evidence="6 7" key="1">
    <citation type="submission" date="2023-01" db="EMBL/GenBank/DDBJ databases">
        <title>Analysis of 21 Apiospora genomes using comparative genomics revels a genus with tremendous synthesis potential of carbohydrate active enzymes and secondary metabolites.</title>
        <authorList>
            <person name="Sorensen T."/>
        </authorList>
    </citation>
    <scope>NUCLEOTIDE SEQUENCE [LARGE SCALE GENOMIC DNA]</scope>
    <source>
        <strain evidence="6 7">CBS 135458</strain>
    </source>
</reference>
<dbReference type="InterPro" id="IPR000209">
    <property type="entry name" value="Peptidase_S8/S53_dom"/>
</dbReference>
<dbReference type="GeneID" id="92085289"/>
<dbReference type="EMBL" id="JAQQWL010000001">
    <property type="protein sequence ID" value="KAK8091312.1"/>
    <property type="molecule type" value="Genomic_DNA"/>
</dbReference>
<evidence type="ECO:0000256" key="1">
    <source>
        <dbReference type="ARBA" id="ARBA00022670"/>
    </source>
</evidence>